<evidence type="ECO:0000313" key="1">
    <source>
        <dbReference type="EMBL" id="SER26137.1"/>
    </source>
</evidence>
<organism evidence="1 2">
    <name type="scientific">Rosenbergiella nectarea</name>
    <dbReference type="NCBI Taxonomy" id="988801"/>
    <lineage>
        <taxon>Bacteria</taxon>
        <taxon>Pseudomonadati</taxon>
        <taxon>Pseudomonadota</taxon>
        <taxon>Gammaproteobacteria</taxon>
        <taxon>Enterobacterales</taxon>
        <taxon>Erwiniaceae</taxon>
        <taxon>Rosenbergiella</taxon>
    </lineage>
</organism>
<dbReference type="RefSeq" id="WP_092678350.1">
    <property type="nucleotide sequence ID" value="NZ_FOGC01000017.1"/>
</dbReference>
<accession>A0A1H9MRM9</accession>
<dbReference type="AlphaFoldDB" id="A0A1H9MRM9"/>
<dbReference type="EMBL" id="FOGC01000017">
    <property type="protein sequence ID" value="SER26137.1"/>
    <property type="molecule type" value="Genomic_DNA"/>
</dbReference>
<reference evidence="2" key="1">
    <citation type="submission" date="2016-10" db="EMBL/GenBank/DDBJ databases">
        <authorList>
            <person name="Varghese N."/>
            <person name="Submissions S."/>
        </authorList>
    </citation>
    <scope>NUCLEOTIDE SEQUENCE [LARGE SCALE GENOMIC DNA]</scope>
    <source>
        <strain evidence="2">8N4</strain>
    </source>
</reference>
<dbReference type="OrthoDB" id="6466849at2"/>
<gene>
    <name evidence="1" type="ORF">SAMN05216522_11748</name>
</gene>
<proteinExistence type="predicted"/>
<keyword evidence="2" id="KW-1185">Reference proteome</keyword>
<name>A0A1H9MRM9_9GAMM</name>
<dbReference type="Proteomes" id="UP000242515">
    <property type="component" value="Unassembled WGS sequence"/>
</dbReference>
<evidence type="ECO:0000313" key="2">
    <source>
        <dbReference type="Proteomes" id="UP000242515"/>
    </source>
</evidence>
<sequence length="94" mass="10471">METWAKLFESNGRQVLVTKEYDDEDESHKLSVAIRIEGAQISLGPVIKCEDAEGVLDRVFNAFNQESADNFTQKLVGCETVYEAVKALNSGEDE</sequence>
<dbReference type="STRING" id="988801.SAMN05216522_11748"/>
<protein>
    <submittedName>
        <fullName evidence="1">Uncharacterized protein</fullName>
    </submittedName>
</protein>